<feature type="transmembrane region" description="Helical" evidence="1">
    <location>
        <begin position="12"/>
        <end position="32"/>
    </location>
</feature>
<keyword evidence="1" id="KW-0812">Transmembrane</keyword>
<accession>A0A6J6JNA4</accession>
<evidence type="ECO:0000256" key="1">
    <source>
        <dbReference type="SAM" id="Phobius"/>
    </source>
</evidence>
<proteinExistence type="predicted"/>
<dbReference type="InterPro" id="IPR025327">
    <property type="entry name" value="DUF4233"/>
</dbReference>
<protein>
    <submittedName>
        <fullName evidence="2">Unannotated protein</fullName>
    </submittedName>
</protein>
<dbReference type="Pfam" id="PF14017">
    <property type="entry name" value="DUF4233"/>
    <property type="match status" value="1"/>
</dbReference>
<evidence type="ECO:0000313" key="2">
    <source>
        <dbReference type="EMBL" id="CAB4638907.1"/>
    </source>
</evidence>
<keyword evidence="1" id="KW-0472">Membrane</keyword>
<organism evidence="2">
    <name type="scientific">freshwater metagenome</name>
    <dbReference type="NCBI Taxonomy" id="449393"/>
    <lineage>
        <taxon>unclassified sequences</taxon>
        <taxon>metagenomes</taxon>
        <taxon>ecological metagenomes</taxon>
    </lineage>
</organism>
<reference evidence="2" key="1">
    <citation type="submission" date="2020-05" db="EMBL/GenBank/DDBJ databases">
        <authorList>
            <person name="Chiriac C."/>
            <person name="Salcher M."/>
            <person name="Ghai R."/>
            <person name="Kavagutti S V."/>
        </authorList>
    </citation>
    <scope>NUCLEOTIDE SEQUENCE</scope>
</reference>
<name>A0A6J6JNA4_9ZZZZ</name>
<gene>
    <name evidence="2" type="ORF">UFOPK2165_00139</name>
</gene>
<sequence length="130" mass="14155">MRNKSTKRVLGSMLMVFEAAVVFFAMLVAFGLKVADGPVVWGVGLGLSLVLILSPAVLGKKFSYAWGWFLQIVIVSLGIWVPLMYVLGGIFVCLWAWAMIAGGTIDKARAVLEKQARESGQNNDSDQESM</sequence>
<dbReference type="EMBL" id="CAEZWA010000014">
    <property type="protein sequence ID" value="CAB4638907.1"/>
    <property type="molecule type" value="Genomic_DNA"/>
</dbReference>
<dbReference type="AlphaFoldDB" id="A0A6J6JNA4"/>
<feature type="transmembrane region" description="Helical" evidence="1">
    <location>
        <begin position="38"/>
        <end position="58"/>
    </location>
</feature>
<keyword evidence="1" id="KW-1133">Transmembrane helix</keyword>